<dbReference type="InterPro" id="IPR010164">
    <property type="entry name" value="Orn_aminotrans"/>
</dbReference>
<reference evidence="14" key="1">
    <citation type="submission" date="2023-06" db="EMBL/GenBank/DDBJ databases">
        <title>Genomic analysis of the entomopathogenic nematode Steinernema hermaphroditum.</title>
        <authorList>
            <person name="Schwarz E.M."/>
            <person name="Heppert J.K."/>
            <person name="Baniya A."/>
            <person name="Schwartz H.T."/>
            <person name="Tan C.-H."/>
            <person name="Antoshechkin I."/>
            <person name="Sternberg P.W."/>
            <person name="Goodrich-Blair H."/>
            <person name="Dillman A.R."/>
        </authorList>
    </citation>
    <scope>NUCLEOTIDE SEQUENCE</scope>
    <source>
        <strain evidence="14">PS9179</strain>
        <tissue evidence="14">Whole animal</tissue>
    </source>
</reference>
<dbReference type="FunFam" id="3.40.640.10:FF:000011">
    <property type="entry name" value="Ornithine aminotransferase"/>
    <property type="match status" value="1"/>
</dbReference>
<organism evidence="14 15">
    <name type="scientific">Steinernema hermaphroditum</name>
    <dbReference type="NCBI Taxonomy" id="289476"/>
    <lineage>
        <taxon>Eukaryota</taxon>
        <taxon>Metazoa</taxon>
        <taxon>Ecdysozoa</taxon>
        <taxon>Nematoda</taxon>
        <taxon>Chromadorea</taxon>
        <taxon>Rhabditida</taxon>
        <taxon>Tylenchina</taxon>
        <taxon>Panagrolaimomorpha</taxon>
        <taxon>Strongyloidoidea</taxon>
        <taxon>Steinernematidae</taxon>
        <taxon>Steinernema</taxon>
    </lineage>
</organism>
<dbReference type="SUPFAM" id="SSF63411">
    <property type="entry name" value="LuxS/MPP-like metallohydrolase"/>
    <property type="match status" value="4"/>
</dbReference>
<dbReference type="InterPro" id="IPR032632">
    <property type="entry name" value="Peptidase_M16_M"/>
</dbReference>
<evidence type="ECO:0000256" key="5">
    <source>
        <dbReference type="ARBA" id="ARBA00012924"/>
    </source>
</evidence>
<protein>
    <recommendedName>
        <fullName evidence="5">ornithine aminotransferase</fullName>
        <ecNumber evidence="5">2.6.1.13</ecNumber>
    </recommendedName>
    <alternativeName>
        <fullName evidence="10">Ornithine--oxo-acid aminotransferase</fullName>
    </alternativeName>
</protein>
<dbReference type="Pfam" id="PF00202">
    <property type="entry name" value="Aminotran_3"/>
    <property type="match status" value="1"/>
</dbReference>
<dbReference type="Gene3D" id="3.40.640.10">
    <property type="entry name" value="Type I PLP-dependent aspartate aminotransferase-like (Major domain)"/>
    <property type="match status" value="1"/>
</dbReference>
<evidence type="ECO:0000256" key="10">
    <source>
        <dbReference type="ARBA" id="ARBA00030587"/>
    </source>
</evidence>
<dbReference type="InterPro" id="IPR050626">
    <property type="entry name" value="Peptidase_M16"/>
</dbReference>
<dbReference type="InterPro" id="IPR005814">
    <property type="entry name" value="Aminotrans_3"/>
</dbReference>
<comment type="pathway">
    <text evidence="3">Amino-acid biosynthesis; L-proline biosynthesis; L-glutamate 5-semialdehyde from L-ornithine: step 1/1.</text>
</comment>
<dbReference type="GO" id="GO:0046872">
    <property type="term" value="F:metal ion binding"/>
    <property type="evidence" value="ECO:0007669"/>
    <property type="project" value="UniProtKB-KW"/>
</dbReference>
<evidence type="ECO:0000256" key="4">
    <source>
        <dbReference type="ARBA" id="ARBA00008954"/>
    </source>
</evidence>
<dbReference type="NCBIfam" id="TIGR01885">
    <property type="entry name" value="Orn_aminotrans"/>
    <property type="match status" value="1"/>
</dbReference>
<evidence type="ECO:0000256" key="3">
    <source>
        <dbReference type="ARBA" id="ARBA00004998"/>
    </source>
</evidence>
<dbReference type="GO" id="GO:0043171">
    <property type="term" value="P:peptide catabolic process"/>
    <property type="evidence" value="ECO:0007669"/>
    <property type="project" value="TreeGrafter"/>
</dbReference>
<keyword evidence="8" id="KW-0479">Metal-binding</keyword>
<dbReference type="CDD" id="cd00610">
    <property type="entry name" value="OAT_like"/>
    <property type="match status" value="1"/>
</dbReference>
<evidence type="ECO:0000259" key="13">
    <source>
        <dbReference type="Pfam" id="PF22456"/>
    </source>
</evidence>
<dbReference type="InterPro" id="IPR049704">
    <property type="entry name" value="Aminotrans_3_PPA_site"/>
</dbReference>
<accession>A0AA39LRG7</accession>
<evidence type="ECO:0000313" key="15">
    <source>
        <dbReference type="Proteomes" id="UP001175271"/>
    </source>
</evidence>
<evidence type="ECO:0000256" key="1">
    <source>
        <dbReference type="ARBA" id="ARBA00001933"/>
    </source>
</evidence>
<comment type="subcellular location">
    <subcellularLocation>
        <location evidence="2">Mitochondrion matrix</location>
    </subcellularLocation>
</comment>
<evidence type="ECO:0000256" key="9">
    <source>
        <dbReference type="ARBA" id="ARBA00022898"/>
    </source>
</evidence>
<dbReference type="InterPro" id="IPR011249">
    <property type="entry name" value="Metalloenz_LuxS/M16"/>
</dbReference>
<feature type="domain" description="Coenzyme PQQ synthesis protein F-like C-terminal lobe" evidence="13">
    <location>
        <begin position="1186"/>
        <end position="1271"/>
    </location>
</feature>
<dbReference type="SUPFAM" id="SSF53383">
    <property type="entry name" value="PLP-dependent transferases"/>
    <property type="match status" value="1"/>
</dbReference>
<evidence type="ECO:0000256" key="6">
    <source>
        <dbReference type="ARBA" id="ARBA00022576"/>
    </source>
</evidence>
<comment type="similarity">
    <text evidence="4">Belongs to the class-III pyridoxal-phosphate-dependent aminotransferase family.</text>
</comment>
<dbReference type="FunFam" id="3.90.1150.10:FF:000152">
    <property type="entry name" value="Ornithine aminotransferase"/>
    <property type="match status" value="1"/>
</dbReference>
<dbReference type="PROSITE" id="PS00600">
    <property type="entry name" value="AA_TRANSFER_CLASS_3"/>
    <property type="match status" value="1"/>
</dbReference>
<dbReference type="EMBL" id="JAUCMV010000004">
    <property type="protein sequence ID" value="KAK0406685.1"/>
    <property type="molecule type" value="Genomic_DNA"/>
</dbReference>
<evidence type="ECO:0000256" key="2">
    <source>
        <dbReference type="ARBA" id="ARBA00004305"/>
    </source>
</evidence>
<evidence type="ECO:0000259" key="11">
    <source>
        <dbReference type="Pfam" id="PF05193"/>
    </source>
</evidence>
<name>A0AA39LRG7_9BILA</name>
<dbReference type="PANTHER" id="PTHR43690">
    <property type="entry name" value="NARDILYSIN"/>
    <property type="match status" value="1"/>
</dbReference>
<keyword evidence="6" id="KW-0032">Aminotransferase</keyword>
<dbReference type="Proteomes" id="UP001175271">
    <property type="component" value="Unassembled WGS sequence"/>
</dbReference>
<keyword evidence="7" id="KW-0808">Transferase</keyword>
<evidence type="ECO:0000256" key="8">
    <source>
        <dbReference type="ARBA" id="ARBA00022723"/>
    </source>
</evidence>
<comment type="caution">
    <text evidence="14">The sequence shown here is derived from an EMBL/GenBank/DDBJ whole genome shotgun (WGS) entry which is preliminary data.</text>
</comment>
<sequence length="1360" mass="154846">MLSRAVRLQNTCIAATRQASSAAGRSHSEAGKPATTDEYIAREKKYGAHNYDPIKVVLAEGKGVKLRDVEGKWYYDFLSGYSAVSPGHCHPRLVEVMNSQARKLTLTSRAFYTNVLGEYAEFVTKLFGYDKVLPMNSGVEGSETSVKLARRWAYDVKGVPKYKAKVVFARDNFWGRSIAAVSASNDPDSYGGYGPFVPGFESIPYNDLAAVERAISDPNCAAYMVEPIQGEAGIVVPKPGYMQGVRELCTKHNVLMIADEVQTGCGRTGKLLCSHHYDIRPDIVVLGKALSGGMYPVSGVLCDDDIMLNIKPGQHGSTYGGNPLACRLAIEALRIIIDEKLPENATNMGKILRTRLRALPGEVVSEVRGKGLLCGVVINPNISAKEVCTKLMKNGLLTKNTHGTDGNIIRFAPPLTINEAEINEAADIIMKTMQTDAAVCTSSSVEAIKIAMVISDAKKIVPNRRWETVDGKPFNPFPSLKKKHIDLTTRVVKRYPDIEKISTDNRQYRGLELPNGLKVLLISDPSKSSCAASMDVHEALDRFVHLFISPLFTESSIEGEVEAVDSEFRNGQKRDDIRMARLYNALSRPGHDVSKFGTGNRQTLMDIPKSRGINIRDEVVKFYENHYSSNVMSLCVVGPQPLNRLEKRVLVLPLHKIPNRNLKPKLYTEHYYGPEETGFRMDVVPVNNQRRLTMTFPTQTCSSHTELKPSTYLYRMLMYQGKGSLAHELRQRGWSNELGVVSLSGLSAIWTELDIWIDLSKEGLEHVEDIVELLFLYIGLLRRNEPRRVRTIKSVSTSKNNVSAWETAVFYSQELRYCPLEDVALGLKFNAASIENFMRQLTPRNMIYFVTTKDNSTLEGLQREQYYGIEYRKTKLESALLERFERALDTESEFFWMPEKKPLLAEMPNKTPETKEGEGGKKGNTLRVIERDEFRRIWYFEEHRSHWPFAKIEAFLTLPNVAVDPQSQAMAQLFVQCFKYETREEFYDAERAGLEAKVTTCWRGLKFDFSATDDRTCQVVGDYIRRLVSFVPQRKVFDVVFDALRQEMGNFDVEQPYDQGKRLLDYVLTEGSWPNWKLLQALDLVTFETFVDFIPTMWSALHFELLARGRLTEDDVVRLCSDIVPQNDARVRPLSPEELKPLRGLKIPAGVSYFYVHKQAIHSNNCVVFFLQVGQGAISCVLLELLVLMMREQAFHTLRTKEHLGYFVATERRKFEHSKGHGLCIIVQGAYDPEFVEERIEAFLENFEGTLLQTSDEDFRKSKNALPQRRKYHWNEIETKRYLFDDDKRQESELRELKKKSLLQFYKSKIMPDSDKRQKVSIWVRSTIDSAESEERKAQKNGLFEIKDLKQFKITSPRYD</sequence>
<gene>
    <name evidence="14" type="ORF">QR680_018733</name>
</gene>
<dbReference type="GO" id="GO:0004587">
    <property type="term" value="F:ornithine aminotransferase activity"/>
    <property type="evidence" value="ECO:0007669"/>
    <property type="project" value="UniProtKB-EC"/>
</dbReference>
<dbReference type="Pfam" id="PF22456">
    <property type="entry name" value="PqqF-like_C_4"/>
    <property type="match status" value="1"/>
</dbReference>
<dbReference type="PANTHER" id="PTHR43690:SF18">
    <property type="entry name" value="INSULIN-DEGRADING ENZYME-RELATED"/>
    <property type="match status" value="1"/>
</dbReference>
<dbReference type="GO" id="GO:0030170">
    <property type="term" value="F:pyridoxal phosphate binding"/>
    <property type="evidence" value="ECO:0007669"/>
    <property type="project" value="InterPro"/>
</dbReference>
<dbReference type="EC" id="2.6.1.13" evidence="5"/>
<evidence type="ECO:0000256" key="7">
    <source>
        <dbReference type="ARBA" id="ARBA00022679"/>
    </source>
</evidence>
<dbReference type="Pfam" id="PF16187">
    <property type="entry name" value="Peptidase_M16_M"/>
    <property type="match status" value="1"/>
</dbReference>
<dbReference type="Gene3D" id="3.90.1150.10">
    <property type="entry name" value="Aspartate Aminotransferase, domain 1"/>
    <property type="match status" value="1"/>
</dbReference>
<dbReference type="GO" id="GO:0005829">
    <property type="term" value="C:cytosol"/>
    <property type="evidence" value="ECO:0007669"/>
    <property type="project" value="TreeGrafter"/>
</dbReference>
<keyword evidence="15" id="KW-1185">Reference proteome</keyword>
<dbReference type="GO" id="GO:0051603">
    <property type="term" value="P:proteolysis involved in protein catabolic process"/>
    <property type="evidence" value="ECO:0007669"/>
    <property type="project" value="TreeGrafter"/>
</dbReference>
<dbReference type="InterPro" id="IPR007863">
    <property type="entry name" value="Peptidase_M16_C"/>
</dbReference>
<feature type="domain" description="Peptidase M16 C-terminal" evidence="11">
    <location>
        <begin position="616"/>
        <end position="784"/>
    </location>
</feature>
<dbReference type="Pfam" id="PF05193">
    <property type="entry name" value="Peptidase_M16_C"/>
    <property type="match status" value="1"/>
</dbReference>
<dbReference type="GO" id="GO:0005759">
    <property type="term" value="C:mitochondrial matrix"/>
    <property type="evidence" value="ECO:0007669"/>
    <property type="project" value="UniProtKB-SubCell"/>
</dbReference>
<dbReference type="GO" id="GO:0004222">
    <property type="term" value="F:metalloendopeptidase activity"/>
    <property type="evidence" value="ECO:0007669"/>
    <property type="project" value="TreeGrafter"/>
</dbReference>
<dbReference type="InterPro" id="IPR015421">
    <property type="entry name" value="PyrdxlP-dep_Trfase_major"/>
</dbReference>
<proteinExistence type="inferred from homology"/>
<feature type="domain" description="Peptidase M16 middle/third" evidence="12">
    <location>
        <begin position="803"/>
        <end position="1081"/>
    </location>
</feature>
<dbReference type="Gene3D" id="3.30.830.10">
    <property type="entry name" value="Metalloenzyme, LuxS/M16 peptidase-like"/>
    <property type="match status" value="5"/>
</dbReference>
<evidence type="ECO:0000313" key="14">
    <source>
        <dbReference type="EMBL" id="KAK0406685.1"/>
    </source>
</evidence>
<evidence type="ECO:0000259" key="12">
    <source>
        <dbReference type="Pfam" id="PF16187"/>
    </source>
</evidence>
<dbReference type="InterPro" id="IPR054734">
    <property type="entry name" value="PqqF-like_C_4"/>
</dbReference>
<dbReference type="InterPro" id="IPR015422">
    <property type="entry name" value="PyrdxlP-dep_Trfase_small"/>
</dbReference>
<comment type="cofactor">
    <cofactor evidence="1">
        <name>pyridoxal 5'-phosphate</name>
        <dbReference type="ChEBI" id="CHEBI:597326"/>
    </cofactor>
</comment>
<dbReference type="InterPro" id="IPR015424">
    <property type="entry name" value="PyrdxlP-dep_Trfase"/>
</dbReference>
<keyword evidence="9" id="KW-0663">Pyridoxal phosphate</keyword>